<comment type="catalytic activity">
    <reaction evidence="1 7">
        <text>6-phospho-D-glucono-1,5-lactone + H2O = 6-phospho-D-gluconate + H(+)</text>
        <dbReference type="Rhea" id="RHEA:12556"/>
        <dbReference type="ChEBI" id="CHEBI:15377"/>
        <dbReference type="ChEBI" id="CHEBI:15378"/>
        <dbReference type="ChEBI" id="CHEBI:57955"/>
        <dbReference type="ChEBI" id="CHEBI:58759"/>
        <dbReference type="EC" id="3.1.1.31"/>
    </reaction>
</comment>
<evidence type="ECO:0000256" key="3">
    <source>
        <dbReference type="ARBA" id="ARBA00004961"/>
    </source>
</evidence>
<comment type="pathway">
    <text evidence="3 7">Carbohydrate degradation; pentose phosphate pathway; D-ribulose 5-phosphate from D-glucose 6-phosphate (oxidative stage): step 2/3.</text>
</comment>
<proteinExistence type="inferred from homology"/>
<accession>A0A918NZM3</accession>
<dbReference type="InterPro" id="IPR005900">
    <property type="entry name" value="6-phosphogluconolactonase_DevB"/>
</dbReference>
<dbReference type="InterPro" id="IPR006148">
    <property type="entry name" value="Glc/Gal-6P_isomerase"/>
</dbReference>
<dbReference type="Proteomes" id="UP000645257">
    <property type="component" value="Unassembled WGS sequence"/>
</dbReference>
<sequence length="223" mass="23641">MQRFVFDNAALQAGALAERVGQDLARQLDARGEAVLAVSGGRSPLPFFERLSQADLDWSRVTVTLVDERVVAQDHPDSNARLVREALLVNRAAAARFHPMVRDGESAEEAASARLAEFRQPQLVVLGMGEDGHTASLFPDAPELTLGLSPDAPAVIAVTPGSAPHRRVSLTLPALCAASRLYLSIQGEAKRAVLDKALAGADPALPVSVLLARPGLPLDSYEA</sequence>
<dbReference type="EMBL" id="BMYX01000004">
    <property type="protein sequence ID" value="GGY09075.1"/>
    <property type="molecule type" value="Genomic_DNA"/>
</dbReference>
<comment type="caution">
    <text evidence="9">The sequence shown here is derived from an EMBL/GenBank/DDBJ whole genome shotgun (WGS) entry which is preliminary data.</text>
</comment>
<keyword evidence="7" id="KW-0378">Hydrolase</keyword>
<name>A0A918NZM3_9NEIS</name>
<organism evidence="9 10">
    <name type="scientific">Paludibacterium paludis</name>
    <dbReference type="NCBI Taxonomy" id="1225769"/>
    <lineage>
        <taxon>Bacteria</taxon>
        <taxon>Pseudomonadati</taxon>
        <taxon>Pseudomonadota</taxon>
        <taxon>Betaproteobacteria</taxon>
        <taxon>Neisseriales</taxon>
        <taxon>Chromobacteriaceae</taxon>
        <taxon>Paludibacterium</taxon>
    </lineage>
</organism>
<feature type="domain" description="Glucosamine/galactosamine-6-phosphate isomerase" evidence="8">
    <location>
        <begin position="13"/>
        <end position="210"/>
    </location>
</feature>
<dbReference type="AlphaFoldDB" id="A0A918NZM3"/>
<evidence type="ECO:0000313" key="9">
    <source>
        <dbReference type="EMBL" id="GGY09075.1"/>
    </source>
</evidence>
<evidence type="ECO:0000256" key="1">
    <source>
        <dbReference type="ARBA" id="ARBA00000832"/>
    </source>
</evidence>
<keyword evidence="10" id="KW-1185">Reference proteome</keyword>
<evidence type="ECO:0000256" key="5">
    <source>
        <dbReference type="ARBA" id="ARBA00013198"/>
    </source>
</evidence>
<comment type="similarity">
    <text evidence="4 7">Belongs to the glucosamine/galactosamine-6-phosphate isomerase family. 6-phosphogluconolactonase subfamily.</text>
</comment>
<evidence type="ECO:0000256" key="4">
    <source>
        <dbReference type="ARBA" id="ARBA00010662"/>
    </source>
</evidence>
<evidence type="ECO:0000256" key="6">
    <source>
        <dbReference type="ARBA" id="ARBA00020337"/>
    </source>
</evidence>
<comment type="function">
    <text evidence="2 7">Hydrolysis of 6-phosphogluconolactone to 6-phosphogluconate.</text>
</comment>
<protein>
    <recommendedName>
        <fullName evidence="6 7">6-phosphogluconolactonase</fullName>
        <shortName evidence="7">6PGL</shortName>
        <ecNumber evidence="5 7">3.1.1.31</ecNumber>
    </recommendedName>
</protein>
<reference evidence="9" key="1">
    <citation type="journal article" date="2014" name="Int. J. Syst. Evol. Microbiol.">
        <title>Complete genome sequence of Corynebacterium casei LMG S-19264T (=DSM 44701T), isolated from a smear-ripened cheese.</title>
        <authorList>
            <consortium name="US DOE Joint Genome Institute (JGI-PGF)"/>
            <person name="Walter F."/>
            <person name="Albersmeier A."/>
            <person name="Kalinowski J."/>
            <person name="Ruckert C."/>
        </authorList>
    </citation>
    <scope>NUCLEOTIDE SEQUENCE</scope>
    <source>
        <strain evidence="9">KCTC 32182</strain>
    </source>
</reference>
<reference evidence="9" key="2">
    <citation type="submission" date="2020-09" db="EMBL/GenBank/DDBJ databases">
        <authorList>
            <person name="Sun Q."/>
            <person name="Kim S."/>
        </authorList>
    </citation>
    <scope>NUCLEOTIDE SEQUENCE</scope>
    <source>
        <strain evidence="9">KCTC 32182</strain>
    </source>
</reference>
<dbReference type="EC" id="3.1.1.31" evidence="5 7"/>
<dbReference type="Pfam" id="PF01182">
    <property type="entry name" value="Glucosamine_iso"/>
    <property type="match status" value="1"/>
</dbReference>
<dbReference type="PANTHER" id="PTHR11054:SF0">
    <property type="entry name" value="6-PHOSPHOGLUCONOLACTONASE"/>
    <property type="match status" value="1"/>
</dbReference>
<dbReference type="Gene3D" id="3.40.50.1360">
    <property type="match status" value="1"/>
</dbReference>
<dbReference type="InterPro" id="IPR039104">
    <property type="entry name" value="6PGL"/>
</dbReference>
<dbReference type="GO" id="GO:0006098">
    <property type="term" value="P:pentose-phosphate shunt"/>
    <property type="evidence" value="ECO:0007669"/>
    <property type="project" value="InterPro"/>
</dbReference>
<dbReference type="NCBIfam" id="TIGR01198">
    <property type="entry name" value="pgl"/>
    <property type="match status" value="1"/>
</dbReference>
<dbReference type="RefSeq" id="WP_189531828.1">
    <property type="nucleotide sequence ID" value="NZ_BMYX01000004.1"/>
</dbReference>
<dbReference type="InterPro" id="IPR037171">
    <property type="entry name" value="NagB/RpiA_transferase-like"/>
</dbReference>
<evidence type="ECO:0000259" key="8">
    <source>
        <dbReference type="Pfam" id="PF01182"/>
    </source>
</evidence>
<evidence type="ECO:0000256" key="2">
    <source>
        <dbReference type="ARBA" id="ARBA00002681"/>
    </source>
</evidence>
<evidence type="ECO:0000313" key="10">
    <source>
        <dbReference type="Proteomes" id="UP000645257"/>
    </source>
</evidence>
<evidence type="ECO:0000256" key="7">
    <source>
        <dbReference type="RuleBase" id="RU365095"/>
    </source>
</evidence>
<dbReference type="SUPFAM" id="SSF100950">
    <property type="entry name" value="NagB/RpiA/CoA transferase-like"/>
    <property type="match status" value="1"/>
</dbReference>
<dbReference type="GO" id="GO:0017057">
    <property type="term" value="F:6-phosphogluconolactonase activity"/>
    <property type="evidence" value="ECO:0007669"/>
    <property type="project" value="UniProtKB-UniRule"/>
</dbReference>
<gene>
    <name evidence="7" type="primary">pgl</name>
    <name evidence="9" type="ORF">GCM10011289_09710</name>
</gene>
<dbReference type="GO" id="GO:0005975">
    <property type="term" value="P:carbohydrate metabolic process"/>
    <property type="evidence" value="ECO:0007669"/>
    <property type="project" value="UniProtKB-UniRule"/>
</dbReference>
<dbReference type="CDD" id="cd01400">
    <property type="entry name" value="6PGL"/>
    <property type="match status" value="1"/>
</dbReference>
<dbReference type="PANTHER" id="PTHR11054">
    <property type="entry name" value="6-PHOSPHOGLUCONOLACTONASE"/>
    <property type="match status" value="1"/>
</dbReference>